<name>A0AAP5M3H5_9CYAN</name>
<sequence>MQTLETYDSILKSGQTTTEKALELFDALEPVNLTFMLGRWRGSGLHTNHPMDGYLEQFNWYGKEFVDPEHVHPLLFFDNKGKVIKVEPKYMSITNLALKFPILKNDFFKPLGILTNSLLKTEKSQARLRMVEYRSKVSATMIYDHFPINDAFRKIDDNTLLGVMDLKNSSQPFFFILRRDSTN</sequence>
<evidence type="ECO:0000313" key="4">
    <source>
        <dbReference type="Proteomes" id="UP000667802"/>
    </source>
</evidence>
<proteinExistence type="predicted"/>
<dbReference type="InterPro" id="IPR025568">
    <property type="entry name" value="DUF4334"/>
</dbReference>
<dbReference type="InterPro" id="IPR025951">
    <property type="entry name" value="GXWXG_dom"/>
</dbReference>
<dbReference type="Proteomes" id="UP000667802">
    <property type="component" value="Unassembled WGS sequence"/>
</dbReference>
<keyword evidence="4" id="KW-1185">Reference proteome</keyword>
<comment type="caution">
    <text evidence="3">The sequence shown here is derived from an EMBL/GenBank/DDBJ whole genome shotgun (WGS) entry which is preliminary data.</text>
</comment>
<reference evidence="4" key="1">
    <citation type="journal article" date="2021" name="Science">
        <title>Hunting the eagle killer: A cyanobacterial neurotoxin causes vacuolar myelinopathy.</title>
        <authorList>
            <person name="Breinlinger S."/>
            <person name="Phillips T.J."/>
            <person name="Haram B.N."/>
            <person name="Mares J."/>
            <person name="Martinez Yerena J.A."/>
            <person name="Hrouzek P."/>
            <person name="Sobotka R."/>
            <person name="Henderson W.M."/>
            <person name="Schmieder P."/>
            <person name="Williams S.M."/>
            <person name="Lauderdale J.D."/>
            <person name="Wilde H.D."/>
            <person name="Gerrin W."/>
            <person name="Kust A."/>
            <person name="Washington J.W."/>
            <person name="Wagner C."/>
            <person name="Geier B."/>
            <person name="Liebeke M."/>
            <person name="Enke H."/>
            <person name="Niedermeyer T.H.J."/>
            <person name="Wilde S.B."/>
        </authorList>
    </citation>
    <scope>NUCLEOTIDE SEQUENCE [LARGE SCALE GENOMIC DNA]</scope>
    <source>
        <strain evidence="4">Thurmond2011</strain>
    </source>
</reference>
<dbReference type="EMBL" id="JAALHA020000001">
    <property type="protein sequence ID" value="MDR9893796.1"/>
    <property type="molecule type" value="Genomic_DNA"/>
</dbReference>
<feature type="domain" description="DUF4334" evidence="2">
    <location>
        <begin position="125"/>
        <end position="179"/>
    </location>
</feature>
<evidence type="ECO:0000259" key="2">
    <source>
        <dbReference type="Pfam" id="PF14232"/>
    </source>
</evidence>
<dbReference type="Pfam" id="PF14231">
    <property type="entry name" value="GXWXG"/>
    <property type="match status" value="1"/>
</dbReference>
<dbReference type="Pfam" id="PF14232">
    <property type="entry name" value="DUF4334"/>
    <property type="match status" value="1"/>
</dbReference>
<dbReference type="Gene3D" id="2.40.128.580">
    <property type="entry name" value="GXWXG domain"/>
    <property type="match status" value="1"/>
</dbReference>
<accession>A0AAP5M3H5</accession>
<gene>
    <name evidence="3" type="ORF">G7B40_004305</name>
</gene>
<evidence type="ECO:0000313" key="3">
    <source>
        <dbReference type="EMBL" id="MDR9893796.1"/>
    </source>
</evidence>
<feature type="domain" description="GXWXG" evidence="1">
    <location>
        <begin position="23"/>
        <end position="81"/>
    </location>
</feature>
<dbReference type="RefSeq" id="WP_208338215.1">
    <property type="nucleotide sequence ID" value="NZ_CAWQFN010000041.1"/>
</dbReference>
<organism evidence="3 4">
    <name type="scientific">Aetokthonos hydrillicola Thurmond2011</name>
    <dbReference type="NCBI Taxonomy" id="2712845"/>
    <lineage>
        <taxon>Bacteria</taxon>
        <taxon>Bacillati</taxon>
        <taxon>Cyanobacteriota</taxon>
        <taxon>Cyanophyceae</taxon>
        <taxon>Nostocales</taxon>
        <taxon>Hapalosiphonaceae</taxon>
        <taxon>Aetokthonos</taxon>
    </lineage>
</organism>
<evidence type="ECO:0000259" key="1">
    <source>
        <dbReference type="Pfam" id="PF14231"/>
    </source>
</evidence>
<dbReference type="AlphaFoldDB" id="A0AAP5M3H5"/>
<protein>
    <submittedName>
        <fullName evidence="3">DUF4334 domain-containing protein</fullName>
    </submittedName>
</protein>